<dbReference type="EMBL" id="CP151762">
    <property type="protein sequence ID" value="WZU64295.1"/>
    <property type="molecule type" value="Genomic_DNA"/>
</dbReference>
<proteinExistence type="predicted"/>
<dbReference type="Proteomes" id="UP001451782">
    <property type="component" value="Chromosome"/>
</dbReference>
<dbReference type="KEGG" id="yag:AABB28_03060"/>
<organism evidence="1 2">
    <name type="scientific">Yoonia algicola</name>
    <dbReference type="NCBI Taxonomy" id="3137368"/>
    <lineage>
        <taxon>Bacteria</taxon>
        <taxon>Pseudomonadati</taxon>
        <taxon>Pseudomonadota</taxon>
        <taxon>Alphaproteobacteria</taxon>
        <taxon>Rhodobacterales</taxon>
        <taxon>Paracoccaceae</taxon>
        <taxon>Yoonia</taxon>
    </lineage>
</organism>
<dbReference type="RefSeq" id="WP_342070661.1">
    <property type="nucleotide sequence ID" value="NZ_CP151762.1"/>
</dbReference>
<dbReference type="CDD" id="cd03522">
    <property type="entry name" value="MoeA_like"/>
    <property type="match status" value="1"/>
</dbReference>
<dbReference type="Gene3D" id="3.40.980.10">
    <property type="entry name" value="MoaB/Mog-like domain"/>
    <property type="match status" value="1"/>
</dbReference>
<evidence type="ECO:0000313" key="1">
    <source>
        <dbReference type="EMBL" id="WZU64295.1"/>
    </source>
</evidence>
<gene>
    <name evidence="1" type="ORF">AABB28_03060</name>
</gene>
<sequence length="326" mass="33174">MKFGPVATADAVGAVLAHSVPLSKGAMRKGQILSDADIAKLLAAGHHEIIVARYDPDDLNEDAAAAQLAAAIAGAGVHISKAATGRVNLFATGPGIVQIDAARIDACNAINPMITVATVPPLQRVDQGAMVATIKIISYAVPQDDVVAACAAAQDALGLLSPRIKTASLIETEIGTPPSDKGRRALASRLARLGVTLSPRVIVPHALGPLAEAISGAEGEIIFVLTASATSDTHDVGPSAVRQAGGAVAQFGMPVDPGNLLFLGSYGQKSVIGLPGCARSPALNGADWVLERVICGINLTPADFAKMGVGGLLKEIPSRPKPRADI</sequence>
<dbReference type="SUPFAM" id="SSF53218">
    <property type="entry name" value="Molybdenum cofactor biosynthesis proteins"/>
    <property type="match status" value="1"/>
</dbReference>
<name>A0AAN0M3I0_9RHOB</name>
<protein>
    <submittedName>
        <fullName evidence="1">Molybdopterin-binding protein</fullName>
    </submittedName>
</protein>
<dbReference type="AlphaFoldDB" id="A0AAN0M3I0"/>
<dbReference type="InterPro" id="IPR036425">
    <property type="entry name" value="MoaB/Mog-like_dom_sf"/>
</dbReference>
<reference evidence="1 2" key="1">
    <citation type="submission" date="2024-04" db="EMBL/GenBank/DDBJ databases">
        <title>Phylogenomic analyses of a clade within the roseobacter group suggest taxonomic reassignments of species of the genera Aestuariivita, Citreicella, Loktanella, Nautella, Pelagibaca, Ruegeria, Thalassobius, Thiobacimonas and Tropicibacter, and the proposal o.</title>
        <authorList>
            <person name="Jeon C.O."/>
        </authorList>
    </citation>
    <scope>NUCLEOTIDE SEQUENCE [LARGE SCALE GENOMIC DNA]</scope>
    <source>
        <strain evidence="1 2">G8-12</strain>
    </source>
</reference>
<keyword evidence="2" id="KW-1185">Reference proteome</keyword>
<accession>A0AAN0M3I0</accession>
<evidence type="ECO:0000313" key="2">
    <source>
        <dbReference type="Proteomes" id="UP001451782"/>
    </source>
</evidence>